<dbReference type="PANTHER" id="PTHR30026:SF20">
    <property type="entry name" value="OUTER MEMBRANE PROTEIN TOLC"/>
    <property type="match status" value="1"/>
</dbReference>
<name>A0ABW6B6W2_9SPHI</name>
<evidence type="ECO:0000313" key="6">
    <source>
        <dbReference type="EMBL" id="MFD2963956.1"/>
    </source>
</evidence>
<comment type="caution">
    <text evidence="6">The sequence shown here is derived from an EMBL/GenBank/DDBJ whole genome shotgun (WGS) entry which is preliminary data.</text>
</comment>
<evidence type="ECO:0000256" key="5">
    <source>
        <dbReference type="ARBA" id="ARBA00023237"/>
    </source>
</evidence>
<keyword evidence="7" id="KW-1185">Reference proteome</keyword>
<keyword evidence="4" id="KW-0472">Membrane</keyword>
<evidence type="ECO:0000256" key="1">
    <source>
        <dbReference type="ARBA" id="ARBA00004442"/>
    </source>
</evidence>
<gene>
    <name evidence="6" type="ORF">ACFS6J_19260</name>
</gene>
<dbReference type="Proteomes" id="UP001597560">
    <property type="component" value="Unassembled WGS sequence"/>
</dbReference>
<dbReference type="RefSeq" id="WP_377612096.1">
    <property type="nucleotide sequence ID" value="NZ_JBHUPA010000012.1"/>
</dbReference>
<accession>A0ABW6B6W2</accession>
<evidence type="ECO:0000256" key="2">
    <source>
        <dbReference type="ARBA" id="ARBA00022452"/>
    </source>
</evidence>
<keyword evidence="3" id="KW-0812">Transmembrane</keyword>
<evidence type="ECO:0000313" key="7">
    <source>
        <dbReference type="Proteomes" id="UP001597560"/>
    </source>
</evidence>
<sequence length="428" mass="49606">MNYVNTENWKYTMQTIKKLLFILVLYPVFTYGQDTSVLRLDTILKRIDEQNEQLKSYSLKAEGFQYSAKAATSWMAPMVGVGTFMTPYPGQEIMSDSDKGSLMLQFEQDIPNPSKLRGKRDFIASQGRSELESRKVKLNELYAQAKMLYYSWLIAEKRINILRENVVLIKTMKEIEGIRYEYNRSSLGSVFKADARIEDTENMIRMQEGEIAKARAWLNSLMNQPGNTLFAVDTTFFPVFTPQASLDTSILATRRKDITKMDADIESMRLNIQSMKKESKPDFKIRFDHMSPLGKMMPNAYSIMGMVSIPIAPWSSKMYKNEVKAMELNVQAMQKERTGMLVESQGMLYGMQYEIQNMQKQISAIEEKVIPSLNRALDANFQAYQENKQEITVVINDWEAVTMMRNSLLDEKLKLYKMIVDYEKELYK</sequence>
<reference evidence="7" key="1">
    <citation type="journal article" date="2019" name="Int. J. Syst. Evol. Microbiol.">
        <title>The Global Catalogue of Microorganisms (GCM) 10K type strain sequencing project: providing services to taxonomists for standard genome sequencing and annotation.</title>
        <authorList>
            <consortium name="The Broad Institute Genomics Platform"/>
            <consortium name="The Broad Institute Genome Sequencing Center for Infectious Disease"/>
            <person name="Wu L."/>
            <person name="Ma J."/>
        </authorList>
    </citation>
    <scope>NUCLEOTIDE SEQUENCE [LARGE SCALE GENOMIC DNA]</scope>
    <source>
        <strain evidence="7">KCTC 23098</strain>
    </source>
</reference>
<keyword evidence="2" id="KW-1134">Transmembrane beta strand</keyword>
<dbReference type="PANTHER" id="PTHR30026">
    <property type="entry name" value="OUTER MEMBRANE PROTEIN TOLC"/>
    <property type="match status" value="1"/>
</dbReference>
<evidence type="ECO:0000256" key="3">
    <source>
        <dbReference type="ARBA" id="ARBA00022692"/>
    </source>
</evidence>
<proteinExistence type="predicted"/>
<organism evidence="6 7">
    <name type="scientific">Olivibacter jilunii</name>
    <dbReference type="NCBI Taxonomy" id="985016"/>
    <lineage>
        <taxon>Bacteria</taxon>
        <taxon>Pseudomonadati</taxon>
        <taxon>Bacteroidota</taxon>
        <taxon>Sphingobacteriia</taxon>
        <taxon>Sphingobacteriales</taxon>
        <taxon>Sphingobacteriaceae</taxon>
        <taxon>Olivibacter</taxon>
    </lineage>
</organism>
<protein>
    <submittedName>
        <fullName evidence="6">TolC family protein</fullName>
    </submittedName>
</protein>
<evidence type="ECO:0000256" key="4">
    <source>
        <dbReference type="ARBA" id="ARBA00023136"/>
    </source>
</evidence>
<dbReference type="InterPro" id="IPR051906">
    <property type="entry name" value="TolC-like"/>
</dbReference>
<comment type="subcellular location">
    <subcellularLocation>
        <location evidence="1">Cell outer membrane</location>
    </subcellularLocation>
</comment>
<keyword evidence="5" id="KW-0998">Cell outer membrane</keyword>
<dbReference type="EMBL" id="JBHUPA010000012">
    <property type="protein sequence ID" value="MFD2963956.1"/>
    <property type="molecule type" value="Genomic_DNA"/>
</dbReference>
<dbReference type="SUPFAM" id="SSF56954">
    <property type="entry name" value="Outer membrane efflux proteins (OEP)"/>
    <property type="match status" value="1"/>
</dbReference>
<dbReference type="Gene3D" id="1.20.1600.10">
    <property type="entry name" value="Outer membrane efflux proteins (OEP)"/>
    <property type="match status" value="1"/>
</dbReference>